<dbReference type="RefSeq" id="WP_140470145.1">
    <property type="nucleotide sequence ID" value="NZ_RCZD01000001.1"/>
</dbReference>
<dbReference type="Pfam" id="PF09829">
    <property type="entry name" value="DUF2057"/>
    <property type="match status" value="1"/>
</dbReference>
<dbReference type="InterPro" id="IPR018635">
    <property type="entry name" value="UPF0319"/>
</dbReference>
<protein>
    <submittedName>
        <fullName evidence="4">DUF2057 family protein</fullName>
    </submittedName>
</protein>
<dbReference type="EMBL" id="RCZD01000001">
    <property type="protein sequence ID" value="TPG65065.1"/>
    <property type="molecule type" value="Genomic_DNA"/>
</dbReference>
<evidence type="ECO:0000313" key="4">
    <source>
        <dbReference type="EMBL" id="TPG65065.1"/>
    </source>
</evidence>
<reference evidence="4 5" key="1">
    <citation type="journal article" date="2019" name="Environ. Microbiol.">
        <title>Species interactions and distinct microbial communities in high Arctic permafrost affected cryosols are associated with the CH4 and CO2 gas fluxes.</title>
        <authorList>
            <person name="Altshuler I."/>
            <person name="Hamel J."/>
            <person name="Turney S."/>
            <person name="Magnuson E."/>
            <person name="Levesque R."/>
            <person name="Greer C."/>
            <person name="Whyte L.G."/>
        </authorList>
    </citation>
    <scope>NUCLEOTIDE SEQUENCE [LARGE SCALE GENOMIC DNA]</scope>
    <source>
        <strain evidence="4 5">E4</strain>
    </source>
</reference>
<comment type="caution">
    <text evidence="4">The sequence shown here is derived from an EMBL/GenBank/DDBJ whole genome shotgun (WGS) entry which is preliminary data.</text>
</comment>
<evidence type="ECO:0000313" key="5">
    <source>
        <dbReference type="Proteomes" id="UP000317663"/>
    </source>
</evidence>
<organism evidence="4 5">
    <name type="scientific">Ewingella americana</name>
    <dbReference type="NCBI Taxonomy" id="41202"/>
    <lineage>
        <taxon>Bacteria</taxon>
        <taxon>Pseudomonadati</taxon>
        <taxon>Pseudomonadota</taxon>
        <taxon>Gammaproteobacteria</taxon>
        <taxon>Enterobacterales</taxon>
        <taxon>Yersiniaceae</taxon>
        <taxon>Ewingella</taxon>
    </lineage>
</organism>
<keyword evidence="5" id="KW-1185">Reference proteome</keyword>
<keyword evidence="2 3" id="KW-0732">Signal</keyword>
<gene>
    <name evidence="4" type="ORF">EAH77_02155</name>
</gene>
<sequence length="218" mass="23660">MKVRMMTALLSVCLLAPACATSLKLSPDLDLLVIDGKKMSGAILKGADSLEVDAGQHQILFQVSKNLHPAMMAPLTYHSPAMIVTFSAKGLRSVSFELPALDNEMDAAFFSKNLNYRVVDENGQDVATRRDVLRSVAYSNSVDVVKMMIHYNQSGLKASVPDFAVLAQQGGATANVTPLSALMPASQHHGQSLPPFWSQLTASPHFGRFFSWFTLPHA</sequence>
<feature type="chain" id="PRO_5021196415" evidence="3">
    <location>
        <begin position="21"/>
        <end position="218"/>
    </location>
</feature>
<accession>A0A502GTR8</accession>
<comment type="similarity">
    <text evidence="1">Belongs to the UPF0319 family.</text>
</comment>
<dbReference type="PANTHER" id="PTHR38108">
    <property type="entry name" value="UPF0319 PROTEIN YCCT"/>
    <property type="match status" value="1"/>
</dbReference>
<dbReference type="AlphaFoldDB" id="A0A502GTR8"/>
<dbReference type="PANTHER" id="PTHR38108:SF1">
    <property type="entry name" value="UPF0319 PROTEIN YCCT"/>
    <property type="match status" value="1"/>
</dbReference>
<evidence type="ECO:0000256" key="2">
    <source>
        <dbReference type="ARBA" id="ARBA00022729"/>
    </source>
</evidence>
<name>A0A502GTR8_9GAMM</name>
<dbReference type="Proteomes" id="UP000317663">
    <property type="component" value="Unassembled WGS sequence"/>
</dbReference>
<evidence type="ECO:0000256" key="1">
    <source>
        <dbReference type="ARBA" id="ARBA00008490"/>
    </source>
</evidence>
<dbReference type="NCBIfam" id="NF002967">
    <property type="entry name" value="PRK03641.1"/>
    <property type="match status" value="1"/>
</dbReference>
<evidence type="ECO:0000256" key="3">
    <source>
        <dbReference type="SAM" id="SignalP"/>
    </source>
</evidence>
<proteinExistence type="inferred from homology"/>
<feature type="signal peptide" evidence="3">
    <location>
        <begin position="1"/>
        <end position="20"/>
    </location>
</feature>
<dbReference type="OrthoDB" id="6428208at2"/>